<comment type="similarity">
    <text evidence="2">Belongs to the amino acid/polyamine transporter 2 family.</text>
</comment>
<feature type="transmembrane region" description="Helical" evidence="9">
    <location>
        <begin position="342"/>
        <end position="362"/>
    </location>
</feature>
<evidence type="ECO:0000313" key="12">
    <source>
        <dbReference type="Proteomes" id="UP000383932"/>
    </source>
</evidence>
<feature type="transmembrane region" description="Helical" evidence="9">
    <location>
        <begin position="467"/>
        <end position="486"/>
    </location>
</feature>
<proteinExistence type="inferred from homology"/>
<feature type="compositionally biased region" description="Basic and acidic residues" evidence="8">
    <location>
        <begin position="881"/>
        <end position="891"/>
    </location>
</feature>
<feature type="region of interest" description="Disordered" evidence="8">
    <location>
        <begin position="598"/>
        <end position="630"/>
    </location>
</feature>
<keyword evidence="7 9" id="KW-0472">Membrane</keyword>
<evidence type="ECO:0000256" key="3">
    <source>
        <dbReference type="ARBA" id="ARBA00022448"/>
    </source>
</evidence>
<feature type="compositionally biased region" description="Polar residues" evidence="8">
    <location>
        <begin position="1375"/>
        <end position="1384"/>
    </location>
</feature>
<feature type="region of interest" description="Disordered" evidence="8">
    <location>
        <begin position="843"/>
        <end position="866"/>
    </location>
</feature>
<feature type="transmembrane region" description="Helical" evidence="9">
    <location>
        <begin position="388"/>
        <end position="411"/>
    </location>
</feature>
<feature type="region of interest" description="Disordered" evidence="8">
    <location>
        <begin position="1079"/>
        <end position="1207"/>
    </location>
</feature>
<feature type="compositionally biased region" description="Pro residues" evidence="8">
    <location>
        <begin position="612"/>
        <end position="626"/>
    </location>
</feature>
<evidence type="ECO:0000259" key="10">
    <source>
        <dbReference type="Pfam" id="PF01490"/>
    </source>
</evidence>
<feature type="compositionally biased region" description="Polar residues" evidence="8">
    <location>
        <begin position="968"/>
        <end position="978"/>
    </location>
</feature>
<evidence type="ECO:0000313" key="11">
    <source>
        <dbReference type="EMBL" id="KAB5596039.1"/>
    </source>
</evidence>
<feature type="domain" description="Amino acid transporter transmembrane" evidence="10">
    <location>
        <begin position="204"/>
        <end position="584"/>
    </location>
</feature>
<evidence type="ECO:0000256" key="8">
    <source>
        <dbReference type="SAM" id="MobiDB-lite"/>
    </source>
</evidence>
<feature type="compositionally biased region" description="Polar residues" evidence="8">
    <location>
        <begin position="908"/>
        <end position="919"/>
    </location>
</feature>
<dbReference type="PANTHER" id="PTHR22950:SF458">
    <property type="entry name" value="SODIUM-COUPLED NEUTRAL AMINO ACID TRANSPORTER 11-RELATED"/>
    <property type="match status" value="1"/>
</dbReference>
<feature type="region of interest" description="Disordered" evidence="8">
    <location>
        <begin position="1356"/>
        <end position="1415"/>
    </location>
</feature>
<feature type="transmembrane region" description="Helical" evidence="9">
    <location>
        <begin position="507"/>
        <end position="531"/>
    </location>
</feature>
<dbReference type="EMBL" id="SSOP01000004">
    <property type="protein sequence ID" value="KAB5596039.1"/>
    <property type="molecule type" value="Genomic_DNA"/>
</dbReference>
<feature type="compositionally biased region" description="Basic residues" evidence="8">
    <location>
        <begin position="892"/>
        <end position="902"/>
    </location>
</feature>
<feature type="region of interest" description="Disordered" evidence="8">
    <location>
        <begin position="47"/>
        <end position="67"/>
    </location>
</feature>
<evidence type="ECO:0000256" key="4">
    <source>
        <dbReference type="ARBA" id="ARBA00022692"/>
    </source>
</evidence>
<feature type="compositionally biased region" description="Gly residues" evidence="8">
    <location>
        <begin position="92"/>
        <end position="106"/>
    </location>
</feature>
<feature type="compositionally biased region" description="Basic and acidic residues" evidence="8">
    <location>
        <begin position="1081"/>
        <end position="1095"/>
    </location>
</feature>
<feature type="region of interest" description="Disordered" evidence="8">
    <location>
        <begin position="1308"/>
        <end position="1341"/>
    </location>
</feature>
<reference evidence="11 12" key="1">
    <citation type="journal article" date="2019" name="Fungal Biol. Biotechnol.">
        <title>Draft genome sequence of fastidious pathogen Ceratobasidium theobromae, which causes vascular-streak dieback in Theobroma cacao.</title>
        <authorList>
            <person name="Ali S.S."/>
            <person name="Asman A."/>
            <person name="Shao J."/>
            <person name="Firmansyah A.P."/>
            <person name="Susilo A.W."/>
            <person name="Rosmana A."/>
            <person name="McMahon P."/>
            <person name="Junaid M."/>
            <person name="Guest D."/>
            <person name="Kheng T.Y."/>
            <person name="Meinhardt L.W."/>
            <person name="Bailey B.A."/>
        </authorList>
    </citation>
    <scope>NUCLEOTIDE SEQUENCE [LARGE SCALE GENOMIC DNA]</scope>
    <source>
        <strain evidence="11 12">CT2</strain>
    </source>
</reference>
<feature type="region of interest" description="Disordered" evidence="8">
    <location>
        <begin position="881"/>
        <end position="978"/>
    </location>
</feature>
<feature type="compositionally biased region" description="Basic and acidic residues" evidence="8">
    <location>
        <begin position="56"/>
        <end position="67"/>
    </location>
</feature>
<feature type="region of interest" description="Disordered" evidence="8">
    <location>
        <begin position="79"/>
        <end position="112"/>
    </location>
</feature>
<organism evidence="11 12">
    <name type="scientific">Ceratobasidium theobromae</name>
    <dbReference type="NCBI Taxonomy" id="1582974"/>
    <lineage>
        <taxon>Eukaryota</taxon>
        <taxon>Fungi</taxon>
        <taxon>Dikarya</taxon>
        <taxon>Basidiomycota</taxon>
        <taxon>Agaricomycotina</taxon>
        <taxon>Agaricomycetes</taxon>
        <taxon>Cantharellales</taxon>
        <taxon>Ceratobasidiaceae</taxon>
        <taxon>Ceratobasidium</taxon>
    </lineage>
</organism>
<dbReference type="OrthoDB" id="28208at2759"/>
<evidence type="ECO:0000256" key="9">
    <source>
        <dbReference type="SAM" id="Phobius"/>
    </source>
</evidence>
<feature type="transmembrane region" description="Helical" evidence="9">
    <location>
        <begin position="233"/>
        <end position="254"/>
    </location>
</feature>
<dbReference type="GO" id="GO:0015179">
    <property type="term" value="F:L-amino acid transmembrane transporter activity"/>
    <property type="evidence" value="ECO:0007669"/>
    <property type="project" value="TreeGrafter"/>
</dbReference>
<keyword evidence="12" id="KW-1185">Reference proteome</keyword>
<evidence type="ECO:0000256" key="2">
    <source>
        <dbReference type="ARBA" id="ARBA00008066"/>
    </source>
</evidence>
<comment type="subcellular location">
    <subcellularLocation>
        <location evidence="1">Membrane</location>
        <topology evidence="1">Multi-pass membrane protein</topology>
    </subcellularLocation>
</comment>
<feature type="transmembrane region" description="Helical" evidence="9">
    <location>
        <begin position="537"/>
        <end position="555"/>
    </location>
</feature>
<evidence type="ECO:0000256" key="1">
    <source>
        <dbReference type="ARBA" id="ARBA00004141"/>
    </source>
</evidence>
<dbReference type="Pfam" id="PF01490">
    <property type="entry name" value="Aa_trans"/>
    <property type="match status" value="1"/>
</dbReference>
<evidence type="ECO:0000256" key="7">
    <source>
        <dbReference type="ARBA" id="ARBA00023136"/>
    </source>
</evidence>
<keyword evidence="3" id="KW-0813">Transport</keyword>
<accession>A0A5N5QWP6</accession>
<evidence type="ECO:0000256" key="5">
    <source>
        <dbReference type="ARBA" id="ARBA00022970"/>
    </source>
</evidence>
<name>A0A5N5QWP6_9AGAM</name>
<feature type="transmembrane region" description="Helical" evidence="9">
    <location>
        <begin position="423"/>
        <end position="447"/>
    </location>
</feature>
<dbReference type="PANTHER" id="PTHR22950">
    <property type="entry name" value="AMINO ACID TRANSPORTER"/>
    <property type="match status" value="1"/>
</dbReference>
<dbReference type="Proteomes" id="UP000383932">
    <property type="component" value="Unassembled WGS sequence"/>
</dbReference>
<keyword evidence="6 9" id="KW-1133">Transmembrane helix</keyword>
<evidence type="ECO:0000256" key="6">
    <source>
        <dbReference type="ARBA" id="ARBA00022989"/>
    </source>
</evidence>
<feature type="transmembrane region" description="Helical" evidence="9">
    <location>
        <begin position="567"/>
        <end position="589"/>
    </location>
</feature>
<feature type="region of interest" description="Disordered" evidence="8">
    <location>
        <begin position="1222"/>
        <end position="1246"/>
    </location>
</feature>
<keyword evidence="4 9" id="KW-0812">Transmembrane</keyword>
<gene>
    <name evidence="11" type="ORF">CTheo_556</name>
</gene>
<dbReference type="GO" id="GO:0016020">
    <property type="term" value="C:membrane"/>
    <property type="evidence" value="ECO:0007669"/>
    <property type="project" value="UniProtKB-SubCell"/>
</dbReference>
<sequence length="1451" mass="158092">MQVNYMSVAVHFRAHSQLTRPRHVSTTLAHPYTEKLALRRNAMMLGRSKNKGSGSEAHEPLLGDDEHAGSSEVVFALEDEEDSGGTSSALRGEGGGSPQMGLGGHTIGPPLRSTMHSREAEFELDSDLLDAGDEVSSIPASQRMPLLVGLADASEVRRNPDLPLHTLSNGRTGAALVNGRVVYDDEDPVERVDLAELAARQHKGGNMMDSMFNMANSILGAGLPYAVSQAGFVTGILLLVILAGVTDWTIRLIVRNAKLSGRTSYIDIMGHCYGSSGRAAVSFFQFAFAFGGDTIPHVIRTLFPTLSTVPVLSIFTHRNFIVILCTTCISYPLSLYRSIASLARASTFALVGMLIIVGTVLFEESRVAPDLKGSQSASIKFSFVRPQIFQAIGVISFAFVCHHNSLLIYGSMRTPTMDRFDRVTHVAAGVSLVACLTMAVPAFLVFTDRTQGNVLNNFPPDDAVINIARFCFGANMVTTTPMELMVCREVIEEYFFAHETFDQTRHVLFTTSILFASMVVALVTCDLGVMLEITGGASATALAFVFPALCYLKLLPAHEPWHGRTKLPAVVCASFGLLVLVLSVGLALGKAWGPEGEARAVDMDSTTSTPRSSPPSPLPSPSPSPTPERTTAIQMVPRRSSPPHEPLLGAVPESQAPLIFSADDLLTNNVETRYDSRYPMQPALKTSMQPVTVTPQRPIQPITAAIEEVCVECMMRDRDMADVDVTSPGIWDRESDVWYEELVRREEEEVRAGILPDPQRRRTPARGSPLTEANLRIWTQMHPKEPQARWITLTDFVRKQAALLEAEHHARMQAARESRLFDNRLRDTYQTLRRSAYDLNDGPVRIRAPTNPDQEMGFLASPDPSRDITLLASGMIQERVDLRKEERERKRESKRHRRKVSRQSKSSVGNIDATSVYSSSPPPDGGSRMGVMGRSQPALTTPASPGSRRLSTPLTPPLGTPGARPSIHTRSSQSSFESRATKKGFLNFKHWSGFGSEASFGPAGPNGPYRGSVYDSVADMHLVLDQEKQAHRVPYDQQSLAPSVATGADGTIHADQRSEKKKKSKGLGKIWKIVTGSGTATKDKHAVTQEKHNLDDEPLAPPPPLSYLVARQGGERAGGAMGGARDLDRRASTPTSSSRSAAPMSPNTAPSSILPSPTSQRFPWRDSGSDEDRGLREKGGKEGAYLEVPSLMTVPNGLPGRRSVSAGPGGFSVRPASVFNTNKSLPPLPSEAFARGNARSNTDPRPRTLAAYDSRRSDFSLSAVYSQEPLVAPQAPFRTEARRQSFGGMTARPDLEGPLAPPPRIGARYDDFGASRRSLGSYDNRDRFTMMSKPESTKRGSMGRRIASFLTGGHKKREDWEPNFGRNGEQYYHGGQSNSATNGRFSHRELEGSSLSELEGSDPDPALQTPTAGYARSMTVSGKRLDAVPMDDFVAIRYPSAECQSLDMVRR</sequence>
<dbReference type="GO" id="GO:0005783">
    <property type="term" value="C:endoplasmic reticulum"/>
    <property type="evidence" value="ECO:0007669"/>
    <property type="project" value="TreeGrafter"/>
</dbReference>
<dbReference type="InterPro" id="IPR013057">
    <property type="entry name" value="AA_transpt_TM"/>
</dbReference>
<feature type="compositionally biased region" description="Basic and acidic residues" evidence="8">
    <location>
        <begin position="1163"/>
        <end position="1181"/>
    </location>
</feature>
<feature type="region of interest" description="Disordered" evidence="8">
    <location>
        <begin position="1044"/>
        <end position="1066"/>
    </location>
</feature>
<keyword evidence="5" id="KW-0029">Amino-acid transport</keyword>
<comment type="caution">
    <text evidence="11">The sequence shown here is derived from an EMBL/GenBank/DDBJ whole genome shotgun (WGS) entry which is preliminary data.</text>
</comment>
<feature type="compositionally biased region" description="Low complexity" evidence="8">
    <location>
        <begin position="1132"/>
        <end position="1146"/>
    </location>
</feature>
<feature type="compositionally biased region" description="Polar residues" evidence="8">
    <location>
        <begin position="1147"/>
        <end position="1161"/>
    </location>
</feature>
<protein>
    <recommendedName>
        <fullName evidence="10">Amino acid transporter transmembrane domain-containing protein</fullName>
    </recommendedName>
</protein>